<accession>A0A3M7P6V8</accession>
<dbReference type="InterPro" id="IPR003109">
    <property type="entry name" value="GoLoco_motif"/>
</dbReference>
<evidence type="ECO:0000313" key="2">
    <source>
        <dbReference type="Proteomes" id="UP000276133"/>
    </source>
</evidence>
<protein>
    <submittedName>
        <fullName evidence="1">Uncharacterized protein</fullName>
    </submittedName>
</protein>
<evidence type="ECO:0000313" key="1">
    <source>
        <dbReference type="EMBL" id="RMZ94753.1"/>
    </source>
</evidence>
<reference evidence="1 2" key="1">
    <citation type="journal article" date="2018" name="Sci. Rep.">
        <title>Genomic signatures of local adaptation to the degree of environmental predictability in rotifers.</title>
        <authorList>
            <person name="Franch-Gras L."/>
            <person name="Hahn C."/>
            <person name="Garcia-Roger E.M."/>
            <person name="Carmona M.J."/>
            <person name="Serra M."/>
            <person name="Gomez A."/>
        </authorList>
    </citation>
    <scope>NUCLEOTIDE SEQUENCE [LARGE SCALE GENOMIC DNA]</scope>
    <source>
        <strain evidence="1">HYR1</strain>
    </source>
</reference>
<dbReference type="EMBL" id="REGN01012827">
    <property type="protein sequence ID" value="RMZ94753.1"/>
    <property type="molecule type" value="Genomic_DNA"/>
</dbReference>
<dbReference type="Proteomes" id="UP000276133">
    <property type="component" value="Unassembled WGS sequence"/>
</dbReference>
<gene>
    <name evidence="1" type="ORF">BpHYR1_010936</name>
</gene>
<keyword evidence="2" id="KW-1185">Reference proteome</keyword>
<sequence>MGRRDFVTPPKKINADLNEKNFIDLLKRAQNYSLEDQRGRIDSRHLQIPEFLLTSSNLIKSQSMTQNLGKFSFELNTLSNYNDSVNDCQYQTNNSFDYNLIYQQNNLLGMQGINKSSVSLPVESNYTALPVRYQTIRNTITTTANRTRSPVMIVYDNEDYQDIDYVCENRHDLSDKLNDTPMNYESISETNSPAKLNSNLSNTSFTQDNSRISYVKKNCFSITILFLLEYEKSREEKVYLNIEKTRGTKFSWA</sequence>
<organism evidence="1 2">
    <name type="scientific">Brachionus plicatilis</name>
    <name type="common">Marine rotifer</name>
    <name type="synonym">Brachionus muelleri</name>
    <dbReference type="NCBI Taxonomy" id="10195"/>
    <lineage>
        <taxon>Eukaryota</taxon>
        <taxon>Metazoa</taxon>
        <taxon>Spiralia</taxon>
        <taxon>Gnathifera</taxon>
        <taxon>Rotifera</taxon>
        <taxon>Eurotatoria</taxon>
        <taxon>Monogononta</taxon>
        <taxon>Pseudotrocha</taxon>
        <taxon>Ploima</taxon>
        <taxon>Brachionidae</taxon>
        <taxon>Brachionus</taxon>
    </lineage>
</organism>
<comment type="caution">
    <text evidence="1">The sequence shown here is derived from an EMBL/GenBank/DDBJ whole genome shotgun (WGS) entry which is preliminary data.</text>
</comment>
<dbReference type="PROSITE" id="PS50877">
    <property type="entry name" value="GOLOCO"/>
    <property type="match status" value="1"/>
</dbReference>
<dbReference type="GO" id="GO:0030695">
    <property type="term" value="F:GTPase regulator activity"/>
    <property type="evidence" value="ECO:0007669"/>
    <property type="project" value="InterPro"/>
</dbReference>
<name>A0A3M7P6V8_BRAPC</name>
<dbReference type="AlphaFoldDB" id="A0A3M7P6V8"/>
<proteinExistence type="predicted"/>